<feature type="domain" description="MDMPI C-terminal" evidence="1">
    <location>
        <begin position="135"/>
        <end position="230"/>
    </location>
</feature>
<dbReference type="InterPro" id="IPR034660">
    <property type="entry name" value="DinB/YfiT-like"/>
</dbReference>
<sequence>MHIDWLRAQTETFAEAVTGLDGNKQVVTCPEWSVRALVAHVGHAHRQTANIIRTGQPEQFLDPLTADVPQDWGPWLRAGAEELADAVIQAGDKKVWTLIGSLPASFWLRRMLHETVIHSFDAAVTAGIAYRIPADVAVDGIEEGLQMVSIPDAGKIRPHFANLRGTGQTLRLRANGNAWLITRNPDGVAWQRSDDDADVTVSASAQNLLLLCYGRLGIDDVTVTGDRDLISHWLVNTAL</sequence>
<evidence type="ECO:0000313" key="3">
    <source>
        <dbReference type="EMBL" id="SMD27197.1"/>
    </source>
</evidence>
<dbReference type="EMBL" id="FWXV01000021">
    <property type="protein sequence ID" value="SMD27197.1"/>
    <property type="molecule type" value="Genomic_DNA"/>
</dbReference>
<dbReference type="Proteomes" id="UP000192674">
    <property type="component" value="Unassembled WGS sequence"/>
</dbReference>
<dbReference type="OrthoDB" id="3671213at2"/>
<dbReference type="Gene3D" id="1.20.120.450">
    <property type="entry name" value="dinb family like domain"/>
    <property type="match status" value="1"/>
</dbReference>
<reference evidence="3 4" key="1">
    <citation type="submission" date="2017-04" db="EMBL/GenBank/DDBJ databases">
        <authorList>
            <person name="Afonso C.L."/>
            <person name="Miller P.J."/>
            <person name="Scott M.A."/>
            <person name="Spackman E."/>
            <person name="Goraichik I."/>
            <person name="Dimitrov K.M."/>
            <person name="Suarez D.L."/>
            <person name="Swayne D.E."/>
        </authorList>
    </citation>
    <scope>NUCLEOTIDE SEQUENCE [LARGE SCALE GENOMIC DNA]</scope>
    <source>
        <strain evidence="3 4">DSM 43828</strain>
    </source>
</reference>
<dbReference type="RefSeq" id="WP_084434783.1">
    <property type="nucleotide sequence ID" value="NZ_FWXV01000021.1"/>
</dbReference>
<accession>A0A1Y5Y8T4</accession>
<dbReference type="InterPro" id="IPR017517">
    <property type="entry name" value="Maleyloyr_isom"/>
</dbReference>
<dbReference type="InterPro" id="IPR024344">
    <property type="entry name" value="MDMPI_metal-binding"/>
</dbReference>
<dbReference type="SUPFAM" id="SSF109854">
    <property type="entry name" value="DinB/YfiT-like putative metalloenzymes"/>
    <property type="match status" value="1"/>
</dbReference>
<protein>
    <submittedName>
        <fullName evidence="3">TIGR03083 family protein</fullName>
    </submittedName>
</protein>
<dbReference type="GO" id="GO:0005886">
    <property type="term" value="C:plasma membrane"/>
    <property type="evidence" value="ECO:0007669"/>
    <property type="project" value="TreeGrafter"/>
</dbReference>
<proteinExistence type="predicted"/>
<organism evidence="3 4">
    <name type="scientific">Kibdelosporangium aridum</name>
    <dbReference type="NCBI Taxonomy" id="2030"/>
    <lineage>
        <taxon>Bacteria</taxon>
        <taxon>Bacillati</taxon>
        <taxon>Actinomycetota</taxon>
        <taxon>Actinomycetes</taxon>
        <taxon>Pseudonocardiales</taxon>
        <taxon>Pseudonocardiaceae</taxon>
        <taxon>Kibdelosporangium</taxon>
    </lineage>
</organism>
<dbReference type="NCBIfam" id="TIGR03083">
    <property type="entry name" value="maleylpyruvate isomerase family mycothiol-dependent enzyme"/>
    <property type="match status" value="1"/>
</dbReference>
<evidence type="ECO:0000313" key="4">
    <source>
        <dbReference type="Proteomes" id="UP000192674"/>
    </source>
</evidence>
<gene>
    <name evidence="3" type="ORF">SAMN05661093_10795</name>
</gene>
<dbReference type="PANTHER" id="PTHR40758">
    <property type="entry name" value="CONSERVED PROTEIN"/>
    <property type="match status" value="1"/>
</dbReference>
<evidence type="ECO:0000259" key="2">
    <source>
        <dbReference type="Pfam" id="PF11716"/>
    </source>
</evidence>
<dbReference type="PANTHER" id="PTHR40758:SF1">
    <property type="entry name" value="CONSERVED PROTEIN"/>
    <property type="match status" value="1"/>
</dbReference>
<dbReference type="GO" id="GO:0046872">
    <property type="term" value="F:metal ion binding"/>
    <property type="evidence" value="ECO:0007669"/>
    <property type="project" value="InterPro"/>
</dbReference>
<dbReference type="Pfam" id="PF07398">
    <property type="entry name" value="MDMPI_C"/>
    <property type="match status" value="1"/>
</dbReference>
<dbReference type="AlphaFoldDB" id="A0A1Y5Y8T4"/>
<feature type="domain" description="Mycothiol-dependent maleylpyruvate isomerase metal-binding" evidence="2">
    <location>
        <begin position="7"/>
        <end position="123"/>
    </location>
</feature>
<dbReference type="Pfam" id="PF11716">
    <property type="entry name" value="MDMPI_N"/>
    <property type="match status" value="1"/>
</dbReference>
<evidence type="ECO:0000259" key="1">
    <source>
        <dbReference type="Pfam" id="PF07398"/>
    </source>
</evidence>
<dbReference type="InterPro" id="IPR010872">
    <property type="entry name" value="MDMPI_C-term_domain"/>
</dbReference>
<keyword evidence="4" id="KW-1185">Reference proteome</keyword>
<name>A0A1Y5Y8T4_KIBAR</name>